<organism evidence="2 3">
    <name type="scientific">Sphaerobolus stellatus (strain SS14)</name>
    <dbReference type="NCBI Taxonomy" id="990650"/>
    <lineage>
        <taxon>Eukaryota</taxon>
        <taxon>Fungi</taxon>
        <taxon>Dikarya</taxon>
        <taxon>Basidiomycota</taxon>
        <taxon>Agaricomycotina</taxon>
        <taxon>Agaricomycetes</taxon>
        <taxon>Phallomycetidae</taxon>
        <taxon>Geastrales</taxon>
        <taxon>Sphaerobolaceae</taxon>
        <taxon>Sphaerobolus</taxon>
    </lineage>
</organism>
<feature type="compositionally biased region" description="Gly residues" evidence="1">
    <location>
        <begin position="317"/>
        <end position="340"/>
    </location>
</feature>
<gene>
    <name evidence="2" type="ORF">M422DRAFT_32329</name>
</gene>
<dbReference type="EMBL" id="KN837145">
    <property type="protein sequence ID" value="KIJ40286.1"/>
    <property type="molecule type" value="Genomic_DNA"/>
</dbReference>
<dbReference type="AlphaFoldDB" id="A0A0C9VQV6"/>
<proteinExistence type="predicted"/>
<reference evidence="2 3" key="1">
    <citation type="submission" date="2014-06" db="EMBL/GenBank/DDBJ databases">
        <title>Evolutionary Origins and Diversification of the Mycorrhizal Mutualists.</title>
        <authorList>
            <consortium name="DOE Joint Genome Institute"/>
            <consortium name="Mycorrhizal Genomics Consortium"/>
            <person name="Kohler A."/>
            <person name="Kuo A."/>
            <person name="Nagy L.G."/>
            <person name="Floudas D."/>
            <person name="Copeland A."/>
            <person name="Barry K.W."/>
            <person name="Cichocki N."/>
            <person name="Veneault-Fourrey C."/>
            <person name="LaButti K."/>
            <person name="Lindquist E.A."/>
            <person name="Lipzen A."/>
            <person name="Lundell T."/>
            <person name="Morin E."/>
            <person name="Murat C."/>
            <person name="Riley R."/>
            <person name="Ohm R."/>
            <person name="Sun H."/>
            <person name="Tunlid A."/>
            <person name="Henrissat B."/>
            <person name="Grigoriev I.V."/>
            <person name="Hibbett D.S."/>
            <person name="Martin F."/>
        </authorList>
    </citation>
    <scope>NUCLEOTIDE SEQUENCE [LARGE SCALE GENOMIC DNA]</scope>
    <source>
        <strain evidence="2 3">SS14</strain>
    </source>
</reference>
<dbReference type="HOGENOM" id="CLU_727953_0_0_1"/>
<evidence type="ECO:0000256" key="1">
    <source>
        <dbReference type="SAM" id="MobiDB-lite"/>
    </source>
</evidence>
<feature type="compositionally biased region" description="Polar residues" evidence="1">
    <location>
        <begin position="255"/>
        <end position="270"/>
    </location>
</feature>
<name>A0A0C9VQV6_SPHS4</name>
<feature type="compositionally biased region" description="Basic and acidic residues" evidence="1">
    <location>
        <begin position="41"/>
        <end position="50"/>
    </location>
</feature>
<accession>A0A0C9VQV6</accession>
<dbReference type="Proteomes" id="UP000054279">
    <property type="component" value="Unassembled WGS sequence"/>
</dbReference>
<protein>
    <submittedName>
        <fullName evidence="2">Uncharacterized protein</fullName>
    </submittedName>
</protein>
<feature type="region of interest" description="Disordered" evidence="1">
    <location>
        <begin position="1"/>
        <end position="92"/>
    </location>
</feature>
<feature type="compositionally biased region" description="Polar residues" evidence="1">
    <location>
        <begin position="230"/>
        <end position="243"/>
    </location>
</feature>
<feature type="compositionally biased region" description="Acidic residues" evidence="1">
    <location>
        <begin position="347"/>
        <end position="356"/>
    </location>
</feature>
<feature type="compositionally biased region" description="Pro residues" evidence="1">
    <location>
        <begin position="207"/>
        <end position="216"/>
    </location>
</feature>
<feature type="compositionally biased region" description="Polar residues" evidence="1">
    <location>
        <begin position="182"/>
        <end position="203"/>
    </location>
</feature>
<feature type="region of interest" description="Disordered" evidence="1">
    <location>
        <begin position="168"/>
        <end position="356"/>
    </location>
</feature>
<keyword evidence="3" id="KW-1185">Reference proteome</keyword>
<evidence type="ECO:0000313" key="2">
    <source>
        <dbReference type="EMBL" id="KIJ40286.1"/>
    </source>
</evidence>
<sequence>MTSATATSGVGAGGRGHMHRPDIHIPSTIMEAESPRASMLVEEHRDHEDGGSDDTEVQSPSPPQPHVPLAMSDTPNAPRPISPLSDGEGDMDTASLSSYETGHETLDVDYGGEEEEERHWTVPVDLGVTGYDVGVPMILSGVGVDVGGGEGQTPVHSSVVTALPQSGFALTGPLTPPAEPQGSVQSHPQPQATAPSHPQPQATAPSHPDPPAPSVPPKYEVPEGYAESHPLSQAYGSTATLTGSGDAPARRKSVRLSNLPPQVLNRTPSGENVGFDFNDNDEGEETPQPQQHSSHSSGRRHSHGQGHTSQAVSASFGTGGTGTGTGGGQGWTSRIGGGSAGLPNVWDDSEEEDEEYVAAKKALERLHAKGDQDFGARGRR</sequence>
<evidence type="ECO:0000313" key="3">
    <source>
        <dbReference type="Proteomes" id="UP000054279"/>
    </source>
</evidence>